<dbReference type="InterPro" id="IPR001764">
    <property type="entry name" value="Glyco_hydro_3_N"/>
</dbReference>
<evidence type="ECO:0000256" key="1">
    <source>
        <dbReference type="ARBA" id="ARBA00005336"/>
    </source>
</evidence>
<evidence type="ECO:0000313" key="5">
    <source>
        <dbReference type="EMBL" id="PWJ29462.1"/>
    </source>
</evidence>
<dbReference type="GO" id="GO:0005975">
    <property type="term" value="P:carbohydrate metabolic process"/>
    <property type="evidence" value="ECO:0007669"/>
    <property type="project" value="InterPro"/>
</dbReference>
<comment type="similarity">
    <text evidence="1">Belongs to the glycosyl hydrolase 3 family.</text>
</comment>
<dbReference type="Pfam" id="PF00933">
    <property type="entry name" value="Glyco_hydro_3"/>
    <property type="match status" value="1"/>
</dbReference>
<dbReference type="SUPFAM" id="SSF51445">
    <property type="entry name" value="(Trans)glycosidases"/>
    <property type="match status" value="1"/>
</dbReference>
<feature type="domain" description="Fibronectin type III-like" evidence="4">
    <location>
        <begin position="414"/>
        <end position="488"/>
    </location>
</feature>
<protein>
    <submittedName>
        <fullName evidence="5">Beta-glucosidase</fullName>
    </submittedName>
</protein>
<evidence type="ECO:0000313" key="6">
    <source>
        <dbReference type="Proteomes" id="UP000245845"/>
    </source>
</evidence>
<dbReference type="PRINTS" id="PR00133">
    <property type="entry name" value="GLHYDRLASE3"/>
</dbReference>
<feature type="transmembrane region" description="Helical" evidence="3">
    <location>
        <begin position="908"/>
        <end position="932"/>
    </location>
</feature>
<dbReference type="EMBL" id="QGDL01000006">
    <property type="protein sequence ID" value="PWJ29462.1"/>
    <property type="molecule type" value="Genomic_DNA"/>
</dbReference>
<dbReference type="GO" id="GO:0004553">
    <property type="term" value="F:hydrolase activity, hydrolyzing O-glycosyl compounds"/>
    <property type="evidence" value="ECO:0007669"/>
    <property type="project" value="InterPro"/>
</dbReference>
<dbReference type="Pfam" id="PF01915">
    <property type="entry name" value="Glyco_hydro_3_C"/>
    <property type="match status" value="1"/>
</dbReference>
<dbReference type="OrthoDB" id="98455at2"/>
<dbReference type="PANTHER" id="PTHR42715:SF10">
    <property type="entry name" value="BETA-GLUCOSIDASE"/>
    <property type="match status" value="1"/>
</dbReference>
<dbReference type="InterPro" id="IPR013783">
    <property type="entry name" value="Ig-like_fold"/>
</dbReference>
<evidence type="ECO:0000256" key="2">
    <source>
        <dbReference type="ARBA" id="ARBA00022801"/>
    </source>
</evidence>
<keyword evidence="3" id="KW-0472">Membrane</keyword>
<dbReference type="RefSeq" id="WP_109731308.1">
    <property type="nucleotide sequence ID" value="NZ_BAAACK010000026.1"/>
</dbReference>
<comment type="caution">
    <text evidence="5">The sequence shown here is derived from an EMBL/GenBank/DDBJ whole genome shotgun (WGS) entry which is preliminary data.</text>
</comment>
<keyword evidence="2" id="KW-0378">Hydrolase</keyword>
<dbReference type="Pfam" id="PF14310">
    <property type="entry name" value="Fn3-like"/>
    <property type="match status" value="1"/>
</dbReference>
<dbReference type="InterPro" id="IPR002772">
    <property type="entry name" value="Glyco_hydro_3_C"/>
</dbReference>
<evidence type="ECO:0000256" key="3">
    <source>
        <dbReference type="SAM" id="Phobius"/>
    </source>
</evidence>
<keyword evidence="3" id="KW-1133">Transmembrane helix</keyword>
<proteinExistence type="inferred from homology"/>
<feature type="transmembrane region" description="Helical" evidence="3">
    <location>
        <begin position="12"/>
        <end position="34"/>
    </location>
</feature>
<dbReference type="SUPFAM" id="SSF52279">
    <property type="entry name" value="Beta-D-glucan exohydrolase, C-terminal domain"/>
    <property type="match status" value="1"/>
</dbReference>
<dbReference type="PANTHER" id="PTHR42715">
    <property type="entry name" value="BETA-GLUCOSIDASE"/>
    <property type="match status" value="1"/>
</dbReference>
<keyword evidence="3" id="KW-0812">Transmembrane</keyword>
<dbReference type="InterPro" id="IPR036962">
    <property type="entry name" value="Glyco_hydro_3_N_sf"/>
</dbReference>
<dbReference type="Gene3D" id="2.60.40.10">
    <property type="entry name" value="Immunoglobulins"/>
    <property type="match status" value="1"/>
</dbReference>
<dbReference type="AlphaFoldDB" id="A0A2Y9BJM0"/>
<name>A0A2Y9BJM0_9FIRM</name>
<dbReference type="SMART" id="SM01217">
    <property type="entry name" value="Fn3_like"/>
    <property type="match status" value="1"/>
</dbReference>
<dbReference type="Gene3D" id="3.40.50.1700">
    <property type="entry name" value="Glycoside hydrolase family 3 C-terminal domain"/>
    <property type="match status" value="1"/>
</dbReference>
<reference evidence="5 6" key="1">
    <citation type="submission" date="2018-05" db="EMBL/GenBank/DDBJ databases">
        <title>The Hungate 1000. A catalogue of reference genomes from the rumen microbiome.</title>
        <authorList>
            <person name="Kelly W."/>
        </authorList>
    </citation>
    <scope>NUCLEOTIDE SEQUENCE [LARGE SCALE GENOMIC DNA]</scope>
    <source>
        <strain evidence="5 6">NLAE-zl-C242</strain>
    </source>
</reference>
<accession>A0A2Y9BJM0</accession>
<keyword evidence="6" id="KW-1185">Reference proteome</keyword>
<dbReference type="Proteomes" id="UP000245845">
    <property type="component" value="Unassembled WGS sequence"/>
</dbReference>
<sequence>MKKWMHPVKKKFGVIGSIAVSLLMIIMIVANIGLSRYADTITYYWNLNKQVTGGNSSEASEEEKTATFNEARDITKEAASEGVTLLKNTDNALPMDTDKINVFGYRSVDIVYGGAGSGTTSGSAENETLKESFENEGLTINEDLWDYYSGKYTESAEWDVFNPDGADFSVYDSKCTDVSGHIDTAKEFSNTAVVVLSRVGGEGQDCPLDMSEYTDVGGDEGKHYLEIQSCEQELLDLVKGNFENVIVLINSSHAMELGFLEDEGIDAALQIAGPGATGLRGVADVLMGTVNPSGHLVDTYAYDLKSAPSYYNMGDCTYTDYDTNMSNKYFYFEENIYTGYRWYETAAADGTVVTVGDTTYDYKNYDSIVQYPFGYGLSYTTFDWKLMDSQVDGQGGNITCKVEVTNTGDTAGKDVVQLYYSAPYTKGGIEKSAVNLGAFAKTDELQPGESQTLELTMVFDDMASFDEKGNGCYVMDEGTYTFTLRTDAHTVKEGQSFTYDLAGQIIYNEENDGKRSTDETAAVVQDEFQDAATLETNMTYLSRADFAGTFPKVERRLNPTSVPEEVKARLEANGPGSSVMDMDDDSVEMPVLGADNGLTINDMIGLDYDDEKWEDLMDQLTLDELTVLCGNSGWSTPQIDSIEKPETVDIDGPQGLNGFSFNDLGLKMNTYVSEVLMGMTWNVELVEKMGSIYGQEAINWGIAGLYAPAMNTHRSPFGGRNFEYFSEDPTHAGMFAAAEVSGLQGQGVYVYAKHYLLNTQDTNRDGVANWCNEQALREVYARPFELAVKQGECTGLMTELGRIGTSWSGATYALCTVLPRDEWGMKGKVITDGVGPGGSYYMLPDYALRAGNDMMLTKASGDCGFTSATLKSGYGVTKMRESAKNILYVYANSEAPNMYTYEGGFSNWMWFWILGDAILAAGMIALFMCLPFRAWCCNKKKEDDNE</sequence>
<dbReference type="Gene3D" id="3.20.20.300">
    <property type="entry name" value="Glycoside hydrolase, family 3, N-terminal domain"/>
    <property type="match status" value="1"/>
</dbReference>
<evidence type="ECO:0000259" key="4">
    <source>
        <dbReference type="SMART" id="SM01217"/>
    </source>
</evidence>
<dbReference type="InterPro" id="IPR026891">
    <property type="entry name" value="Fn3-like"/>
</dbReference>
<dbReference type="InterPro" id="IPR050288">
    <property type="entry name" value="Cellulose_deg_GH3"/>
</dbReference>
<dbReference type="InterPro" id="IPR036881">
    <property type="entry name" value="Glyco_hydro_3_C_sf"/>
</dbReference>
<gene>
    <name evidence="5" type="ORF">A8806_106200</name>
</gene>
<dbReference type="InterPro" id="IPR017853">
    <property type="entry name" value="GH"/>
</dbReference>
<organism evidence="5 6">
    <name type="scientific">Faecalicatena orotica</name>
    <dbReference type="NCBI Taxonomy" id="1544"/>
    <lineage>
        <taxon>Bacteria</taxon>
        <taxon>Bacillati</taxon>
        <taxon>Bacillota</taxon>
        <taxon>Clostridia</taxon>
        <taxon>Lachnospirales</taxon>
        <taxon>Lachnospiraceae</taxon>
        <taxon>Faecalicatena</taxon>
    </lineage>
</organism>